<gene>
    <name evidence="2" type="ORF">Glove_166g149</name>
</gene>
<dbReference type="Proteomes" id="UP000266861">
    <property type="component" value="Unassembled WGS sequence"/>
</dbReference>
<protein>
    <submittedName>
        <fullName evidence="2">Uncharacterized protein</fullName>
    </submittedName>
</protein>
<proteinExistence type="predicted"/>
<accession>A0A397IQT2</accession>
<dbReference type="AlphaFoldDB" id="A0A397IQT2"/>
<feature type="compositionally biased region" description="Acidic residues" evidence="1">
    <location>
        <begin position="20"/>
        <end position="30"/>
    </location>
</feature>
<evidence type="ECO:0000313" key="3">
    <source>
        <dbReference type="Proteomes" id="UP000266861"/>
    </source>
</evidence>
<keyword evidence="3" id="KW-1185">Reference proteome</keyword>
<organism evidence="2 3">
    <name type="scientific">Diversispora epigaea</name>
    <dbReference type="NCBI Taxonomy" id="1348612"/>
    <lineage>
        <taxon>Eukaryota</taxon>
        <taxon>Fungi</taxon>
        <taxon>Fungi incertae sedis</taxon>
        <taxon>Mucoromycota</taxon>
        <taxon>Glomeromycotina</taxon>
        <taxon>Glomeromycetes</taxon>
        <taxon>Diversisporales</taxon>
        <taxon>Diversisporaceae</taxon>
        <taxon>Diversispora</taxon>
    </lineage>
</organism>
<evidence type="ECO:0000313" key="2">
    <source>
        <dbReference type="EMBL" id="RHZ78331.1"/>
    </source>
</evidence>
<reference evidence="2 3" key="1">
    <citation type="submission" date="2018-08" db="EMBL/GenBank/DDBJ databases">
        <title>Genome and evolution of the arbuscular mycorrhizal fungus Diversispora epigaea (formerly Glomus versiforme) and its bacterial endosymbionts.</title>
        <authorList>
            <person name="Sun X."/>
            <person name="Fei Z."/>
            <person name="Harrison M."/>
        </authorList>
    </citation>
    <scope>NUCLEOTIDE SEQUENCE [LARGE SCALE GENOMIC DNA]</scope>
    <source>
        <strain evidence="2 3">IT104</strain>
    </source>
</reference>
<dbReference type="EMBL" id="PQFF01000156">
    <property type="protein sequence ID" value="RHZ78331.1"/>
    <property type="molecule type" value="Genomic_DNA"/>
</dbReference>
<sequence>MNKYISLDESDEDLLLDKDEEDISLNESDGDLPSHCNKGSSLGEDEDLPLDSLDYDEGEMIETCFLDYDEETYLDENYENSSLDYYEKSSLNEKNLSMRKFNFR</sequence>
<comment type="caution">
    <text evidence="2">The sequence shown here is derived from an EMBL/GenBank/DDBJ whole genome shotgun (WGS) entry which is preliminary data.</text>
</comment>
<evidence type="ECO:0000256" key="1">
    <source>
        <dbReference type="SAM" id="MobiDB-lite"/>
    </source>
</evidence>
<name>A0A397IQT2_9GLOM</name>
<feature type="region of interest" description="Disordered" evidence="1">
    <location>
        <begin position="20"/>
        <end position="49"/>
    </location>
</feature>